<dbReference type="GO" id="GO:0006465">
    <property type="term" value="P:signal peptide processing"/>
    <property type="evidence" value="ECO:0007669"/>
    <property type="project" value="InterPro"/>
</dbReference>
<name>A0A918TJ88_9BACT</name>
<gene>
    <name evidence="9" type="ORF">GCM10007100_07370</name>
</gene>
<dbReference type="SUPFAM" id="SSF51306">
    <property type="entry name" value="LexA/Signal peptidase"/>
    <property type="match status" value="1"/>
</dbReference>
<evidence type="ECO:0000259" key="8">
    <source>
        <dbReference type="Pfam" id="PF10502"/>
    </source>
</evidence>
<evidence type="ECO:0000313" key="9">
    <source>
        <dbReference type="EMBL" id="GHC44628.1"/>
    </source>
</evidence>
<evidence type="ECO:0000256" key="6">
    <source>
        <dbReference type="PIRSR" id="PIRSR600223-1"/>
    </source>
</evidence>
<comment type="catalytic activity">
    <reaction evidence="1 7">
        <text>Cleavage of hydrophobic, N-terminal signal or leader sequences from secreted and periplasmic proteins.</text>
        <dbReference type="EC" id="3.4.21.89"/>
    </reaction>
</comment>
<dbReference type="PRINTS" id="PR00727">
    <property type="entry name" value="LEADERPTASE"/>
</dbReference>
<dbReference type="GO" id="GO:0016020">
    <property type="term" value="C:membrane"/>
    <property type="evidence" value="ECO:0007669"/>
    <property type="project" value="UniProtKB-SubCell"/>
</dbReference>
<dbReference type="RefSeq" id="WP_189567454.1">
    <property type="nucleotide sequence ID" value="NZ_BMXI01000002.1"/>
</dbReference>
<comment type="similarity">
    <text evidence="2 7">Belongs to the peptidase S26 family.</text>
</comment>
<dbReference type="Proteomes" id="UP000644507">
    <property type="component" value="Unassembled WGS sequence"/>
</dbReference>
<evidence type="ECO:0000256" key="7">
    <source>
        <dbReference type="RuleBase" id="RU362042"/>
    </source>
</evidence>
<dbReference type="NCBIfam" id="TIGR02227">
    <property type="entry name" value="sigpep_I_bact"/>
    <property type="match status" value="1"/>
</dbReference>
<keyword evidence="5 7" id="KW-0378">Hydrolase</keyword>
<dbReference type="PANTHER" id="PTHR43390">
    <property type="entry name" value="SIGNAL PEPTIDASE I"/>
    <property type="match status" value="1"/>
</dbReference>
<accession>A0A918TJ88</accession>
<feature type="active site" evidence="6">
    <location>
        <position position="300"/>
    </location>
</feature>
<dbReference type="GO" id="GO:0009003">
    <property type="term" value="F:signal peptidase activity"/>
    <property type="evidence" value="ECO:0007669"/>
    <property type="project" value="UniProtKB-EC"/>
</dbReference>
<dbReference type="EMBL" id="BMXI01000002">
    <property type="protein sequence ID" value="GHC44628.1"/>
    <property type="molecule type" value="Genomic_DNA"/>
</dbReference>
<organism evidence="9 10">
    <name type="scientific">Roseibacillus persicicus</name>
    <dbReference type="NCBI Taxonomy" id="454148"/>
    <lineage>
        <taxon>Bacteria</taxon>
        <taxon>Pseudomonadati</taxon>
        <taxon>Verrucomicrobiota</taxon>
        <taxon>Verrucomicrobiia</taxon>
        <taxon>Verrucomicrobiales</taxon>
        <taxon>Verrucomicrobiaceae</taxon>
        <taxon>Roseibacillus</taxon>
    </lineage>
</organism>
<evidence type="ECO:0000256" key="1">
    <source>
        <dbReference type="ARBA" id="ARBA00000677"/>
    </source>
</evidence>
<comment type="subcellular location">
    <subcellularLocation>
        <location evidence="7">Membrane</location>
        <topology evidence="7">Single-pass type II membrane protein</topology>
    </subcellularLocation>
</comment>
<keyword evidence="10" id="KW-1185">Reference proteome</keyword>
<evidence type="ECO:0000256" key="3">
    <source>
        <dbReference type="ARBA" id="ARBA00013208"/>
    </source>
</evidence>
<feature type="domain" description="Peptidase S26" evidence="8">
    <location>
        <begin position="251"/>
        <end position="414"/>
    </location>
</feature>
<dbReference type="CDD" id="cd06530">
    <property type="entry name" value="S26_SPase_I"/>
    <property type="match status" value="1"/>
</dbReference>
<reference evidence="9" key="2">
    <citation type="submission" date="2020-09" db="EMBL/GenBank/DDBJ databases">
        <authorList>
            <person name="Sun Q."/>
            <person name="Kim S."/>
        </authorList>
    </citation>
    <scope>NUCLEOTIDE SEQUENCE</scope>
    <source>
        <strain evidence="9">KCTC 12988</strain>
    </source>
</reference>
<dbReference type="InterPro" id="IPR036286">
    <property type="entry name" value="LexA/Signal_pep-like_sf"/>
</dbReference>
<dbReference type="AlphaFoldDB" id="A0A918TJ88"/>
<feature type="active site" evidence="6">
    <location>
        <position position="124"/>
    </location>
</feature>
<dbReference type="Pfam" id="PF10502">
    <property type="entry name" value="Peptidase_S26"/>
    <property type="match status" value="1"/>
</dbReference>
<dbReference type="InterPro" id="IPR019533">
    <property type="entry name" value="Peptidase_S26"/>
</dbReference>
<comment type="caution">
    <text evidence="9">The sequence shown here is derived from an EMBL/GenBank/DDBJ whole genome shotgun (WGS) entry which is preliminary data.</text>
</comment>
<dbReference type="InterPro" id="IPR019757">
    <property type="entry name" value="Pept_S26A_signal_pept_1_Lys-AS"/>
</dbReference>
<evidence type="ECO:0000256" key="2">
    <source>
        <dbReference type="ARBA" id="ARBA00009370"/>
    </source>
</evidence>
<evidence type="ECO:0000313" key="10">
    <source>
        <dbReference type="Proteomes" id="UP000644507"/>
    </source>
</evidence>
<dbReference type="GO" id="GO:0004252">
    <property type="term" value="F:serine-type endopeptidase activity"/>
    <property type="evidence" value="ECO:0007669"/>
    <property type="project" value="InterPro"/>
</dbReference>
<keyword evidence="7" id="KW-0645">Protease</keyword>
<proteinExistence type="inferred from homology"/>
<dbReference type="PANTHER" id="PTHR43390:SF1">
    <property type="entry name" value="CHLOROPLAST PROCESSING PEPTIDASE"/>
    <property type="match status" value="1"/>
</dbReference>
<dbReference type="InterPro" id="IPR000223">
    <property type="entry name" value="Pept_S26A_signal_pept_1"/>
</dbReference>
<evidence type="ECO:0000256" key="4">
    <source>
        <dbReference type="ARBA" id="ARBA00019232"/>
    </source>
</evidence>
<dbReference type="PROSITE" id="PS00760">
    <property type="entry name" value="SPASE_I_2"/>
    <property type="match status" value="1"/>
</dbReference>
<reference evidence="9" key="1">
    <citation type="journal article" date="2014" name="Int. J. Syst. Evol. Microbiol.">
        <title>Complete genome sequence of Corynebacterium casei LMG S-19264T (=DSM 44701T), isolated from a smear-ripened cheese.</title>
        <authorList>
            <consortium name="US DOE Joint Genome Institute (JGI-PGF)"/>
            <person name="Walter F."/>
            <person name="Albersmeier A."/>
            <person name="Kalinowski J."/>
            <person name="Ruckert C."/>
        </authorList>
    </citation>
    <scope>NUCLEOTIDE SEQUENCE</scope>
    <source>
        <strain evidence="9">KCTC 12988</strain>
    </source>
</reference>
<sequence>MSNAAEIPLLVRDYFWKPKWKKEALGTLKGGQKFLNYKRDLLEQDRVDEISSRIKDLKEVIRKRDQDGVKEACKQLQGTCEHSLKSYRPPDALADNLEVFFVAIAVALGIRAYYVQPFRIPTGSMQPTLNGIIGNSIEDPNWKKPNIVKQGFEKLTEGRTYVKAIAPADTEIVDVREKRWFWFFTKTDVFFANGQKIRLNGSPNAVINGLGMGKKLNFYSNDGENYGFVAGGNRRFPVKKGQVLAQGWVDTGDLVLVDKFSYHFRTPKRGEVFVFETRGIERIVSEARMNDQNRGSHYIKRLVGVPGDSLQVQAPSLFINGKLASEPGMKRVMSLEDGYQGYFNAPEIVSRTQKRPQGYRTALNTPTSKIELAKGNGKDQYFAMGDNSANSSDSRYWGPVDEYLLVGPGLFTLWPIENFGFIR</sequence>
<dbReference type="Gene3D" id="2.10.109.10">
    <property type="entry name" value="Umud Fragment, subunit A"/>
    <property type="match status" value="1"/>
</dbReference>
<protein>
    <recommendedName>
        <fullName evidence="4 7">Signal peptidase I</fullName>
        <ecNumber evidence="3 7">3.4.21.89</ecNumber>
    </recommendedName>
</protein>
<evidence type="ECO:0000256" key="5">
    <source>
        <dbReference type="ARBA" id="ARBA00022801"/>
    </source>
</evidence>
<dbReference type="EC" id="3.4.21.89" evidence="3 7"/>